<proteinExistence type="evidence at transcript level"/>
<evidence type="ECO:0000256" key="1">
    <source>
        <dbReference type="SAM" id="MobiDB-lite"/>
    </source>
</evidence>
<name>D5ABC7_PICSI</name>
<sequence length="221" mass="23410">MVRCGVVHVPFREILQVPKFSTIWVPIPHDMMSLMCHIVGALNCIETFTNVAHDSTKFGPSCDRPTSSPPPGSLLPHPSPPRVSPSTDHSPSPPHVSPYIVPPPPPLVSPSTDPCPSPSHVSPSTDPPTSPPHVSPSTNPHPSPPHVSPSTDHPPPPPTLVSQFIYVVDIMFTSSVAQLDPSGETYESTLISSLLFDIGTDRPSTYNSIGTYASGSSDGPS</sequence>
<reference evidence="2" key="1">
    <citation type="submission" date="2010-04" db="EMBL/GenBank/DDBJ databases">
        <authorList>
            <person name="Reid K.E."/>
            <person name="Liao N."/>
            <person name="Chan S."/>
            <person name="Docking R."/>
            <person name="Taylor G."/>
            <person name="Moore R."/>
            <person name="Mayo M."/>
            <person name="Munro S."/>
            <person name="King J."/>
            <person name="Yanchuk A."/>
            <person name="Holt R."/>
            <person name="Jones S."/>
            <person name="Marra M."/>
            <person name="Ritland C.E."/>
            <person name="Ritland K."/>
            <person name="Bohlmann J."/>
        </authorList>
    </citation>
    <scope>NUCLEOTIDE SEQUENCE</scope>
    <source>
        <tissue evidence="2">Bud</tissue>
    </source>
</reference>
<evidence type="ECO:0000313" key="2">
    <source>
        <dbReference type="EMBL" id="ADE76846.1"/>
    </source>
</evidence>
<dbReference type="PRINTS" id="PR01217">
    <property type="entry name" value="PRICHEXTENSN"/>
</dbReference>
<feature type="compositionally biased region" description="Pro residues" evidence="1">
    <location>
        <begin position="125"/>
        <end position="159"/>
    </location>
</feature>
<feature type="compositionally biased region" description="Pro residues" evidence="1">
    <location>
        <begin position="91"/>
        <end position="117"/>
    </location>
</feature>
<feature type="region of interest" description="Disordered" evidence="1">
    <location>
        <begin position="58"/>
        <end position="160"/>
    </location>
</feature>
<dbReference type="AlphaFoldDB" id="D5ABC7"/>
<protein>
    <submittedName>
        <fullName evidence="2">Uncharacterized protein</fullName>
    </submittedName>
</protein>
<feature type="compositionally biased region" description="Pro residues" evidence="1">
    <location>
        <begin position="67"/>
        <end position="83"/>
    </location>
</feature>
<organism evidence="2">
    <name type="scientific">Picea sitchensis</name>
    <name type="common">Sitka spruce</name>
    <name type="synonym">Pinus sitchensis</name>
    <dbReference type="NCBI Taxonomy" id="3332"/>
    <lineage>
        <taxon>Eukaryota</taxon>
        <taxon>Viridiplantae</taxon>
        <taxon>Streptophyta</taxon>
        <taxon>Embryophyta</taxon>
        <taxon>Tracheophyta</taxon>
        <taxon>Spermatophyta</taxon>
        <taxon>Pinopsida</taxon>
        <taxon>Pinidae</taxon>
        <taxon>Conifers I</taxon>
        <taxon>Pinales</taxon>
        <taxon>Pinaceae</taxon>
        <taxon>Picea</taxon>
    </lineage>
</organism>
<accession>D5ABC7</accession>
<dbReference type="EMBL" id="BT123530">
    <property type="protein sequence ID" value="ADE76846.1"/>
    <property type="molecule type" value="mRNA"/>
</dbReference>